<evidence type="ECO:0000313" key="3">
    <source>
        <dbReference type="Proteomes" id="UP000024635"/>
    </source>
</evidence>
<protein>
    <submittedName>
        <fullName evidence="2">Uncharacterized protein</fullName>
    </submittedName>
</protein>
<proteinExistence type="predicted"/>
<evidence type="ECO:0000256" key="1">
    <source>
        <dbReference type="SAM" id="MobiDB-lite"/>
    </source>
</evidence>
<accession>A0A016UEF9</accession>
<gene>
    <name evidence="2" type="primary">Acey_s0045.g1200</name>
    <name evidence="2" type="ORF">Y032_0045g1200</name>
</gene>
<keyword evidence="3" id="KW-1185">Reference proteome</keyword>
<sequence length="278" mass="30202">MSELSVHGQQPFSLLACAVAAASGIALYYYCNNEEESAAGVDSGQEFGVRSSAGVGHDRPEWSSVSQQDSQRTAIPPSRRWNADRPRSRLTSRLTTEGQSCGSQGYPSMNENRTSTGVFSGNQQNRASTGISTGNQPGLLTTGTNQGNGPSDSMTSSGTRIQTIQTGPPSSDAQLRTARSEGDETKQGKGKKVVVYHKQTYERNVQRTTSSTDPNNLKDTSTGQSVRLIPIAIENPQVHNVQKQVDTQFIDGKHVKIERKNEEVMRESIRREVKAANQ</sequence>
<dbReference type="EMBL" id="JARK01001381">
    <property type="protein sequence ID" value="EYC12983.1"/>
    <property type="molecule type" value="Genomic_DNA"/>
</dbReference>
<feature type="compositionally biased region" description="Polar residues" evidence="1">
    <location>
        <begin position="151"/>
        <end position="174"/>
    </location>
</feature>
<organism evidence="2 3">
    <name type="scientific">Ancylostoma ceylanicum</name>
    <dbReference type="NCBI Taxonomy" id="53326"/>
    <lineage>
        <taxon>Eukaryota</taxon>
        <taxon>Metazoa</taxon>
        <taxon>Ecdysozoa</taxon>
        <taxon>Nematoda</taxon>
        <taxon>Chromadorea</taxon>
        <taxon>Rhabditida</taxon>
        <taxon>Rhabditina</taxon>
        <taxon>Rhabditomorpha</taxon>
        <taxon>Strongyloidea</taxon>
        <taxon>Ancylostomatidae</taxon>
        <taxon>Ancylostomatinae</taxon>
        <taxon>Ancylostoma</taxon>
    </lineage>
</organism>
<name>A0A016UEF9_9BILA</name>
<dbReference type="AlphaFoldDB" id="A0A016UEF9"/>
<feature type="compositionally biased region" description="Low complexity" evidence="1">
    <location>
        <begin position="136"/>
        <end position="150"/>
    </location>
</feature>
<comment type="caution">
    <text evidence="2">The sequence shown here is derived from an EMBL/GenBank/DDBJ whole genome shotgun (WGS) entry which is preliminary data.</text>
</comment>
<feature type="region of interest" description="Disordered" evidence="1">
    <location>
        <begin position="49"/>
        <end position="191"/>
    </location>
</feature>
<feature type="compositionally biased region" description="Basic and acidic residues" evidence="1">
    <location>
        <begin position="178"/>
        <end position="187"/>
    </location>
</feature>
<dbReference type="Proteomes" id="UP000024635">
    <property type="component" value="Unassembled WGS sequence"/>
</dbReference>
<reference evidence="3" key="1">
    <citation type="journal article" date="2015" name="Nat. Genet.">
        <title>The genome and transcriptome of the zoonotic hookworm Ancylostoma ceylanicum identify infection-specific gene families.</title>
        <authorList>
            <person name="Schwarz E.M."/>
            <person name="Hu Y."/>
            <person name="Antoshechkin I."/>
            <person name="Miller M.M."/>
            <person name="Sternberg P.W."/>
            <person name="Aroian R.V."/>
        </authorList>
    </citation>
    <scope>NUCLEOTIDE SEQUENCE</scope>
    <source>
        <strain evidence="3">HY135</strain>
    </source>
</reference>
<feature type="compositionally biased region" description="Polar residues" evidence="1">
    <location>
        <begin position="63"/>
        <end position="73"/>
    </location>
</feature>
<feature type="compositionally biased region" description="Polar residues" evidence="1">
    <location>
        <begin position="97"/>
        <end position="135"/>
    </location>
</feature>
<dbReference type="OrthoDB" id="5819366at2759"/>
<evidence type="ECO:0000313" key="2">
    <source>
        <dbReference type="EMBL" id="EYC12983.1"/>
    </source>
</evidence>